<dbReference type="AlphaFoldDB" id="A0A975G1W8"/>
<evidence type="ECO:0000256" key="2">
    <source>
        <dbReference type="ARBA" id="ARBA00023012"/>
    </source>
</evidence>
<accession>A0A975G1W8</accession>
<evidence type="ECO:0000256" key="3">
    <source>
        <dbReference type="PROSITE-ProRule" id="PRU00169"/>
    </source>
</evidence>
<dbReference type="SMART" id="SM00448">
    <property type="entry name" value="REC"/>
    <property type="match status" value="1"/>
</dbReference>
<dbReference type="PANTHER" id="PTHR45339:SF1">
    <property type="entry name" value="HYBRID SIGNAL TRANSDUCTION HISTIDINE KINASE J"/>
    <property type="match status" value="1"/>
</dbReference>
<dbReference type="Proteomes" id="UP000676409">
    <property type="component" value="Chromosome"/>
</dbReference>
<dbReference type="RefSeq" id="WP_211939660.1">
    <property type="nucleotide sequence ID" value="NZ_CP073078.1"/>
</dbReference>
<dbReference type="EMBL" id="CP073078">
    <property type="protein sequence ID" value="QUD89608.1"/>
    <property type="molecule type" value="Genomic_DNA"/>
</dbReference>
<proteinExistence type="predicted"/>
<sequence>MAPPLRALVVDDNDGYRQLFSTVIRSLGHVAEVATDGDEAVEQALAGQFDLILMDLSMPRMDGLTATRLIRRHERCGDGLPCSIAMVTSHGSAADVRRSKDAGACQHLVKPIGLADLVALVEACRSSRQTSAPVRCGAENTHPAFG</sequence>
<dbReference type="PANTHER" id="PTHR45339">
    <property type="entry name" value="HYBRID SIGNAL TRANSDUCTION HISTIDINE KINASE J"/>
    <property type="match status" value="1"/>
</dbReference>
<evidence type="ECO:0000259" key="4">
    <source>
        <dbReference type="PROSITE" id="PS50110"/>
    </source>
</evidence>
<dbReference type="KEGG" id="caul:KCG34_06930"/>
<dbReference type="Gene3D" id="3.40.50.2300">
    <property type="match status" value="1"/>
</dbReference>
<keyword evidence="6" id="KW-1185">Reference proteome</keyword>
<protein>
    <submittedName>
        <fullName evidence="5">Response regulator</fullName>
    </submittedName>
</protein>
<keyword evidence="2" id="KW-0902">Two-component regulatory system</keyword>
<evidence type="ECO:0000313" key="6">
    <source>
        <dbReference type="Proteomes" id="UP000676409"/>
    </source>
</evidence>
<dbReference type="PROSITE" id="PS50110">
    <property type="entry name" value="RESPONSE_REGULATORY"/>
    <property type="match status" value="1"/>
</dbReference>
<dbReference type="CDD" id="cd17546">
    <property type="entry name" value="REC_hyHK_CKI1_RcsC-like"/>
    <property type="match status" value="1"/>
</dbReference>
<dbReference type="InterPro" id="IPR001789">
    <property type="entry name" value="Sig_transdc_resp-reg_receiver"/>
</dbReference>
<feature type="domain" description="Response regulatory" evidence="4">
    <location>
        <begin position="6"/>
        <end position="125"/>
    </location>
</feature>
<name>A0A975G1W8_9CAUL</name>
<gene>
    <name evidence="5" type="ORF">KCG34_06930</name>
</gene>
<dbReference type="InterPro" id="IPR011006">
    <property type="entry name" value="CheY-like_superfamily"/>
</dbReference>
<organism evidence="5 6">
    <name type="scientific">Phenylobacterium montanum</name>
    <dbReference type="NCBI Taxonomy" id="2823693"/>
    <lineage>
        <taxon>Bacteria</taxon>
        <taxon>Pseudomonadati</taxon>
        <taxon>Pseudomonadota</taxon>
        <taxon>Alphaproteobacteria</taxon>
        <taxon>Caulobacterales</taxon>
        <taxon>Caulobacteraceae</taxon>
        <taxon>Phenylobacterium</taxon>
    </lineage>
</organism>
<reference evidence="5" key="1">
    <citation type="submission" date="2021-04" db="EMBL/GenBank/DDBJ databases">
        <title>The complete genome sequence of Caulobacter sp. S6.</title>
        <authorList>
            <person name="Tang Y."/>
            <person name="Ouyang W."/>
            <person name="Liu Q."/>
            <person name="Huang B."/>
            <person name="Guo Z."/>
            <person name="Lei P."/>
        </authorList>
    </citation>
    <scope>NUCLEOTIDE SEQUENCE</scope>
    <source>
        <strain evidence="5">S6</strain>
    </source>
</reference>
<dbReference type="SUPFAM" id="SSF52172">
    <property type="entry name" value="CheY-like"/>
    <property type="match status" value="1"/>
</dbReference>
<evidence type="ECO:0000256" key="1">
    <source>
        <dbReference type="ARBA" id="ARBA00022553"/>
    </source>
</evidence>
<feature type="modified residue" description="4-aspartylphosphate" evidence="3">
    <location>
        <position position="55"/>
    </location>
</feature>
<keyword evidence="1 3" id="KW-0597">Phosphoprotein</keyword>
<evidence type="ECO:0000313" key="5">
    <source>
        <dbReference type="EMBL" id="QUD89608.1"/>
    </source>
</evidence>
<dbReference type="GO" id="GO:0000160">
    <property type="term" value="P:phosphorelay signal transduction system"/>
    <property type="evidence" value="ECO:0007669"/>
    <property type="project" value="UniProtKB-KW"/>
</dbReference>
<dbReference type="Pfam" id="PF00072">
    <property type="entry name" value="Response_reg"/>
    <property type="match status" value="1"/>
</dbReference>